<gene>
    <name evidence="2" type="ORF">SAMN05216466_10550</name>
</gene>
<evidence type="ECO:0000313" key="2">
    <source>
        <dbReference type="EMBL" id="SDG75536.1"/>
    </source>
</evidence>
<dbReference type="EMBL" id="FNCJ01000005">
    <property type="protein sequence ID" value="SDG75536.1"/>
    <property type="molecule type" value="Genomic_DNA"/>
</dbReference>
<accession>A0A1G7WUI8</accession>
<dbReference type="AlphaFoldDB" id="A0A1G7WUI8"/>
<evidence type="ECO:0000313" key="3">
    <source>
        <dbReference type="Proteomes" id="UP000199706"/>
    </source>
</evidence>
<proteinExistence type="predicted"/>
<dbReference type="InterPro" id="IPR047811">
    <property type="entry name" value="CytC_ox_assmbl_put"/>
</dbReference>
<keyword evidence="1" id="KW-0472">Membrane</keyword>
<protein>
    <recommendedName>
        <fullName evidence="4">Cytochrome C oxidase assembly protein</fullName>
    </recommendedName>
</protein>
<dbReference type="RefSeq" id="WP_090684910.1">
    <property type="nucleotide sequence ID" value="NZ_CADERL010000001.1"/>
</dbReference>
<reference evidence="2 3" key="1">
    <citation type="submission" date="2016-10" db="EMBL/GenBank/DDBJ databases">
        <authorList>
            <person name="de Groot N.N."/>
        </authorList>
    </citation>
    <scope>NUCLEOTIDE SEQUENCE [LARGE SCALE GENOMIC DNA]</scope>
    <source>
        <strain evidence="2 3">LMG 2247</strain>
    </source>
</reference>
<evidence type="ECO:0000256" key="1">
    <source>
        <dbReference type="SAM" id="Phobius"/>
    </source>
</evidence>
<feature type="transmembrane region" description="Helical" evidence="1">
    <location>
        <begin position="21"/>
        <end position="38"/>
    </location>
</feature>
<evidence type="ECO:0008006" key="4">
    <source>
        <dbReference type="Google" id="ProtNLM"/>
    </source>
</evidence>
<dbReference type="NCBIfam" id="NF038351">
    <property type="entry name" value="cyt_ox_assem_30"/>
    <property type="match status" value="1"/>
</dbReference>
<keyword evidence="1" id="KW-1133">Transmembrane helix</keyword>
<sequence length="44" mass="5082">MTRNPQQRRTPEEIRAGNRRLGLIMLAIAAAFFVGIFIRQSFFS</sequence>
<organism evidence="2 3">
    <name type="scientific">Paraburkholderia phenazinium</name>
    <dbReference type="NCBI Taxonomy" id="60549"/>
    <lineage>
        <taxon>Bacteria</taxon>
        <taxon>Pseudomonadati</taxon>
        <taxon>Pseudomonadota</taxon>
        <taxon>Betaproteobacteria</taxon>
        <taxon>Burkholderiales</taxon>
        <taxon>Burkholderiaceae</taxon>
        <taxon>Paraburkholderia</taxon>
    </lineage>
</organism>
<name>A0A1G7WUI8_9BURK</name>
<keyword evidence="1" id="KW-0812">Transmembrane</keyword>
<dbReference type="Proteomes" id="UP000199706">
    <property type="component" value="Unassembled WGS sequence"/>
</dbReference>